<dbReference type="InterPro" id="IPR023365">
    <property type="entry name" value="Sortase_dom-sf"/>
</dbReference>
<evidence type="ECO:0000256" key="1">
    <source>
        <dbReference type="ARBA" id="ARBA00022801"/>
    </source>
</evidence>
<gene>
    <name evidence="2" type="ORF">NK118_05470</name>
</gene>
<dbReference type="SUPFAM" id="SSF63817">
    <property type="entry name" value="Sortase"/>
    <property type="match status" value="1"/>
</dbReference>
<keyword evidence="1" id="KW-0378">Hydrolase</keyword>
<dbReference type="InterPro" id="IPR005754">
    <property type="entry name" value="Sortase"/>
</dbReference>
<dbReference type="Gene3D" id="2.40.260.10">
    <property type="entry name" value="Sortase"/>
    <property type="match status" value="1"/>
</dbReference>
<dbReference type="EMBL" id="JAMZFV010000005">
    <property type="protein sequence ID" value="MCP1109701.1"/>
    <property type="molecule type" value="Genomic_DNA"/>
</dbReference>
<sequence>MKKQPVRKQPKSKKKTAALAVALLVAAAIGVWLYVSPMLEKGRLQETQDQLLSSIETGDGVIPLEKPVAGIVVDYYDPAPQPVASEEPASEPEPIFWTESDETEPTTDSGEAVIAGHRNYDYGSHFNRLGEIEVGDEIGYQPKDGGAMRFRVYEILEIIPGDQAAFEQPADKSIITLLTCTPIRTATHRLLVRADLISEGDSQ</sequence>
<organism evidence="2 3">
    <name type="scientific">Ohessyouella blattaphilus</name>
    <dbReference type="NCBI Taxonomy" id="2949333"/>
    <lineage>
        <taxon>Bacteria</taxon>
        <taxon>Bacillati</taxon>
        <taxon>Bacillota</taxon>
        <taxon>Clostridia</taxon>
        <taxon>Lachnospirales</taxon>
        <taxon>Lachnospiraceae</taxon>
        <taxon>Ohessyouella</taxon>
    </lineage>
</organism>
<reference evidence="2 3" key="1">
    <citation type="journal article" date="2022" name="Genome Biol. Evol.">
        <title>Host diet, physiology and behaviors set the stage for Lachnospiraceae cladogenesis.</title>
        <authorList>
            <person name="Vera-Ponce De Leon A."/>
            <person name="Schneider M."/>
            <person name="Jahnes B.C."/>
            <person name="Sadowski V."/>
            <person name="Camuy-Velez L.A."/>
            <person name="Duan J."/>
            <person name="Sabree Z.L."/>
        </authorList>
    </citation>
    <scope>NUCLEOTIDE SEQUENCE [LARGE SCALE GENOMIC DNA]</scope>
    <source>
        <strain evidence="2 3">PAL227</strain>
    </source>
</reference>
<name>A0ABT1EGQ6_9FIRM</name>
<dbReference type="Pfam" id="PF04203">
    <property type="entry name" value="Sortase"/>
    <property type="match status" value="1"/>
</dbReference>
<accession>A0ABT1EGQ6</accession>
<evidence type="ECO:0000313" key="3">
    <source>
        <dbReference type="Proteomes" id="UP001523565"/>
    </source>
</evidence>
<dbReference type="NCBIfam" id="TIGR01076">
    <property type="entry name" value="sortase_fam"/>
    <property type="match status" value="1"/>
</dbReference>
<comment type="caution">
    <text evidence="2">The sequence shown here is derived from an EMBL/GenBank/DDBJ whole genome shotgun (WGS) entry which is preliminary data.</text>
</comment>
<protein>
    <submittedName>
        <fullName evidence="2">Sortase</fullName>
    </submittedName>
</protein>
<keyword evidence="3" id="KW-1185">Reference proteome</keyword>
<proteinExistence type="predicted"/>
<dbReference type="Proteomes" id="UP001523565">
    <property type="component" value="Unassembled WGS sequence"/>
</dbReference>
<dbReference type="RefSeq" id="WP_262068577.1">
    <property type="nucleotide sequence ID" value="NZ_JAMXOC010000005.1"/>
</dbReference>
<evidence type="ECO:0000313" key="2">
    <source>
        <dbReference type="EMBL" id="MCP1109701.1"/>
    </source>
</evidence>